<organism evidence="19">
    <name type="scientific">Sesamum radiatum</name>
    <name type="common">Black benniseed</name>
    <dbReference type="NCBI Taxonomy" id="300843"/>
    <lineage>
        <taxon>Eukaryota</taxon>
        <taxon>Viridiplantae</taxon>
        <taxon>Streptophyta</taxon>
        <taxon>Embryophyta</taxon>
        <taxon>Tracheophyta</taxon>
        <taxon>Spermatophyta</taxon>
        <taxon>Magnoliopsida</taxon>
        <taxon>eudicotyledons</taxon>
        <taxon>Gunneridae</taxon>
        <taxon>Pentapetalae</taxon>
        <taxon>asterids</taxon>
        <taxon>lamiids</taxon>
        <taxon>Lamiales</taxon>
        <taxon>Pedaliaceae</taxon>
        <taxon>Sesamum</taxon>
    </lineage>
</organism>
<dbReference type="SUPFAM" id="SSF56672">
    <property type="entry name" value="DNA/RNA polymerases"/>
    <property type="match status" value="1"/>
</dbReference>
<dbReference type="CDD" id="cd00303">
    <property type="entry name" value="retropepsin_like"/>
    <property type="match status" value="1"/>
</dbReference>
<dbReference type="InterPro" id="IPR005162">
    <property type="entry name" value="Retrotrans_gag_dom"/>
</dbReference>
<dbReference type="FunFam" id="3.10.10.10:FF:000002">
    <property type="entry name" value="Retrovirus-related Pol polyprotein from transposon 17.6-like protein"/>
    <property type="match status" value="1"/>
</dbReference>
<evidence type="ECO:0000256" key="1">
    <source>
        <dbReference type="ARBA" id="ARBA00022670"/>
    </source>
</evidence>
<evidence type="ECO:0000256" key="7">
    <source>
        <dbReference type="ARBA" id="ARBA00022759"/>
    </source>
</evidence>
<dbReference type="PANTHER" id="PTHR37984">
    <property type="entry name" value="PROTEIN CBG26694"/>
    <property type="match status" value="1"/>
</dbReference>
<dbReference type="Pfam" id="PF17921">
    <property type="entry name" value="Integrase_H2C2"/>
    <property type="match status" value="1"/>
</dbReference>
<evidence type="ECO:0000256" key="15">
    <source>
        <dbReference type="ARBA" id="ARBA00023172"/>
    </source>
</evidence>
<evidence type="ECO:0000256" key="14">
    <source>
        <dbReference type="ARBA" id="ARBA00023125"/>
    </source>
</evidence>
<dbReference type="FunFam" id="3.10.20.370:FF:000001">
    <property type="entry name" value="Retrovirus-related Pol polyprotein from transposon 17.6-like protein"/>
    <property type="match status" value="1"/>
</dbReference>
<dbReference type="InterPro" id="IPR021109">
    <property type="entry name" value="Peptidase_aspartic_dom_sf"/>
</dbReference>
<dbReference type="GO" id="GO:0003723">
    <property type="term" value="F:RNA binding"/>
    <property type="evidence" value="ECO:0007669"/>
    <property type="project" value="UniProtKB-KW"/>
</dbReference>
<dbReference type="Pfam" id="PF13650">
    <property type="entry name" value="Asp_protease_2"/>
    <property type="match status" value="1"/>
</dbReference>
<dbReference type="GO" id="GO:0006508">
    <property type="term" value="P:proteolysis"/>
    <property type="evidence" value="ECO:0007669"/>
    <property type="project" value="UniProtKB-KW"/>
</dbReference>
<evidence type="ECO:0000256" key="12">
    <source>
        <dbReference type="ARBA" id="ARBA00022918"/>
    </source>
</evidence>
<reference evidence="19" key="2">
    <citation type="journal article" date="2024" name="Plant">
        <title>Genomic evolution and insights into agronomic trait innovations of Sesamum species.</title>
        <authorList>
            <person name="Miao H."/>
            <person name="Wang L."/>
            <person name="Qu L."/>
            <person name="Liu H."/>
            <person name="Sun Y."/>
            <person name="Le M."/>
            <person name="Wang Q."/>
            <person name="Wei S."/>
            <person name="Zheng Y."/>
            <person name="Lin W."/>
            <person name="Duan Y."/>
            <person name="Cao H."/>
            <person name="Xiong S."/>
            <person name="Wang X."/>
            <person name="Wei L."/>
            <person name="Li C."/>
            <person name="Ma Q."/>
            <person name="Ju M."/>
            <person name="Zhao R."/>
            <person name="Li G."/>
            <person name="Mu C."/>
            <person name="Tian Q."/>
            <person name="Mei H."/>
            <person name="Zhang T."/>
            <person name="Gao T."/>
            <person name="Zhang H."/>
        </authorList>
    </citation>
    <scope>NUCLEOTIDE SEQUENCE</scope>
    <source>
        <strain evidence="19">G02</strain>
    </source>
</reference>
<dbReference type="SUPFAM" id="SSF50630">
    <property type="entry name" value="Acid proteases"/>
    <property type="match status" value="1"/>
</dbReference>
<dbReference type="CDD" id="cd09274">
    <property type="entry name" value="RNase_HI_RT_Ty3"/>
    <property type="match status" value="1"/>
</dbReference>
<keyword evidence="3" id="KW-0548">Nucleotidyltransferase</keyword>
<dbReference type="GO" id="GO:0006310">
    <property type="term" value="P:DNA recombination"/>
    <property type="evidence" value="ECO:0007669"/>
    <property type="project" value="UniProtKB-KW"/>
</dbReference>
<dbReference type="InterPro" id="IPR001584">
    <property type="entry name" value="Integrase_cat-core"/>
</dbReference>
<dbReference type="GO" id="GO:0004190">
    <property type="term" value="F:aspartic-type endopeptidase activity"/>
    <property type="evidence" value="ECO:0007669"/>
    <property type="project" value="UniProtKB-KW"/>
</dbReference>
<dbReference type="GO" id="GO:0046872">
    <property type="term" value="F:metal ion binding"/>
    <property type="evidence" value="ECO:0007669"/>
    <property type="project" value="UniProtKB-KW"/>
</dbReference>
<dbReference type="GO" id="GO:0003964">
    <property type="term" value="F:RNA-directed DNA polymerase activity"/>
    <property type="evidence" value="ECO:0007669"/>
    <property type="project" value="UniProtKB-KW"/>
</dbReference>
<dbReference type="Pfam" id="PF00078">
    <property type="entry name" value="RVT_1"/>
    <property type="match status" value="1"/>
</dbReference>
<feature type="region of interest" description="Disordered" evidence="17">
    <location>
        <begin position="1"/>
        <end position="43"/>
    </location>
</feature>
<feature type="region of interest" description="Disordered" evidence="17">
    <location>
        <begin position="287"/>
        <end position="310"/>
    </location>
</feature>
<dbReference type="GO" id="GO:0015074">
    <property type="term" value="P:DNA integration"/>
    <property type="evidence" value="ECO:0007669"/>
    <property type="project" value="UniProtKB-KW"/>
</dbReference>
<dbReference type="InterPro" id="IPR043502">
    <property type="entry name" value="DNA/RNA_pol_sf"/>
</dbReference>
<dbReference type="FunFam" id="1.10.340.70:FF:000001">
    <property type="entry name" value="Retrovirus-related Pol polyprotein from transposon gypsy-like Protein"/>
    <property type="match status" value="1"/>
</dbReference>
<keyword evidence="2" id="KW-0808">Transferase</keyword>
<sequence length="1296" mass="147061">MGPRRGVMTRSSSAAMNIGDQEPESPRREALPSERATIPEEENSQLRETVVALEGKVSFLESEISMLSSEMEDCRHVIQELAGAFGGDGIADMRREMEQMSIQIGLLQRAVSNAPVVAHDVGARLWIPELKAYGGARDTKEVENFLFDMEQYFLAANVVDEARKVSTVTMYLTGDAKLWWRTKYAEIQANQVRLDTWDLLREAIGVQFFLENVEYNARRALRKLEHTGSMQDYVKSFTALMLDIRDMSEKDKLFTFMEGLKPWARIELQRQRVTDLGSTMTAAECLTDFTSETRRDRQTTPSPAQNKAGGKVVQEYWDCPKKQLLNALATFTDKVAAKKIVPPRAGKTAPALTASHPDEETQPQNPRKNGLMFVDMKIHGKPIRAMVDTGATHNYLASAEVERLGLVLEKGVGRVKAINSAAQPIAGVAKSVLIKFEKGCKCSEPSYLCTIRFDEIEEASGPILGVIKKLLKEFEDVMPDELPWKLPPKRAVDHEIELVPGTKPPARAPYRMTQPELVELRKQLKDMLESGIIKPAKSPYGAPVLFQKKTDGSLRMCCDYRALNKITVKNKYPIPLVRIKEGDEAKTTVVTRYGAFEFLVMPFGLTNAPATFCTLMNQVLHGFFDEFVVVYLDDIVIYSRTLAEHVEHLRQVLARLREYELYAKASKCSFAQETISFLGHIVERGCIRMDPKKVQAIEEWQPSRDVHDLRSFLDLANYYRRFVKDYSKIARPMTDLLKKTEAWNWTPQCQVSFNDLKRAMVTDPVLALPDMSKPFVVETDASDFALGGVLMQDGHPVAFESRKLKDAERRYSAQEKELLAVVHCLRLWRHYLLGSPFVVKTDNTAVSHFMTQPKLTSRQARWHELLSEFHFVLEYRAGSSNHVADALSRRTDLASLVSVAALSSSAVATSIRDRARELLPKDFAAQGLVHLIEQGKARQFWLDDCLLMTKGNRLYVPKDGDLRKSLILECHDTLWAGHQGEERTYVLVQRAYYWPQMRDDVETYVRTCLICQQDKADHQKKAGLLQPLPIPTRPWGSVSMDYISRLPKVGDLGSIIVVVDRLSKYATFIAAPKHVTAEGTSHLFFKHIVKYWGLPKDIVSDRDSRLTGVFWTELFKILGSKLSMSSSYHPQSDGQTERFNSMLEEYLRHFVRGTQKDWVKLLDVAQLCFNAQKSSSTNKSAFEIVTGQQPLLPHTLDSPQSVRSPLARSFSQEWKQNVDIAKSCLEKAQKWMKKYADQNRRFIEFSAGDLVMVKVPDPRISKSSRGRDPRLMQKYVGPLPITKRIGMVAYRIEFPS</sequence>
<evidence type="ECO:0000256" key="17">
    <source>
        <dbReference type="SAM" id="MobiDB-lite"/>
    </source>
</evidence>
<dbReference type="GO" id="GO:0003677">
    <property type="term" value="F:DNA binding"/>
    <property type="evidence" value="ECO:0007669"/>
    <property type="project" value="UniProtKB-KW"/>
</dbReference>
<evidence type="ECO:0000259" key="18">
    <source>
        <dbReference type="PROSITE" id="PS50994"/>
    </source>
</evidence>
<dbReference type="InterPro" id="IPR050951">
    <property type="entry name" value="Retrovirus_Pol_polyprotein"/>
</dbReference>
<evidence type="ECO:0000256" key="10">
    <source>
        <dbReference type="ARBA" id="ARBA00022884"/>
    </source>
</evidence>
<gene>
    <name evidence="19" type="ORF">Sradi_3146300</name>
</gene>
<dbReference type="Gene3D" id="3.10.10.10">
    <property type="entry name" value="HIV Type 1 Reverse Transcriptase, subunit A, domain 1"/>
    <property type="match status" value="2"/>
</dbReference>
<evidence type="ECO:0000256" key="8">
    <source>
        <dbReference type="ARBA" id="ARBA00022801"/>
    </source>
</evidence>
<protein>
    <submittedName>
        <fullName evidence="19">Transposon Tf2-12 polyprotein</fullName>
    </submittedName>
</protein>
<dbReference type="Gene3D" id="3.30.70.270">
    <property type="match status" value="2"/>
</dbReference>
<evidence type="ECO:0000256" key="3">
    <source>
        <dbReference type="ARBA" id="ARBA00022695"/>
    </source>
</evidence>
<dbReference type="InterPro" id="IPR036397">
    <property type="entry name" value="RNaseH_sf"/>
</dbReference>
<dbReference type="Gene3D" id="2.40.70.10">
    <property type="entry name" value="Acid Proteases"/>
    <property type="match status" value="1"/>
</dbReference>
<dbReference type="Pfam" id="PF03732">
    <property type="entry name" value="Retrotrans_gag"/>
    <property type="match status" value="1"/>
</dbReference>
<dbReference type="PROSITE" id="PS50994">
    <property type="entry name" value="INTEGRASE"/>
    <property type="match status" value="1"/>
</dbReference>
<dbReference type="InterPro" id="IPR000477">
    <property type="entry name" value="RT_dom"/>
</dbReference>
<accession>A0AAW2RG48</accession>
<dbReference type="Gene3D" id="3.30.420.10">
    <property type="entry name" value="Ribonuclease H-like superfamily/Ribonuclease H"/>
    <property type="match status" value="1"/>
</dbReference>
<dbReference type="InterPro" id="IPR041577">
    <property type="entry name" value="RT_RNaseH_2"/>
</dbReference>
<dbReference type="InterPro" id="IPR056924">
    <property type="entry name" value="SH3_Tf2-1"/>
</dbReference>
<dbReference type="PROSITE" id="PS00141">
    <property type="entry name" value="ASP_PROTEASE"/>
    <property type="match status" value="1"/>
</dbReference>
<evidence type="ECO:0000256" key="13">
    <source>
        <dbReference type="ARBA" id="ARBA00022932"/>
    </source>
</evidence>
<evidence type="ECO:0000256" key="11">
    <source>
        <dbReference type="ARBA" id="ARBA00022908"/>
    </source>
</evidence>
<dbReference type="CDD" id="cd01647">
    <property type="entry name" value="RT_LTR"/>
    <property type="match status" value="1"/>
</dbReference>
<keyword evidence="9" id="KW-0460">Magnesium</keyword>
<dbReference type="Pfam" id="PF24626">
    <property type="entry name" value="SH3_Tf2-1"/>
    <property type="match status" value="1"/>
</dbReference>
<dbReference type="InterPro" id="IPR001969">
    <property type="entry name" value="Aspartic_peptidase_AS"/>
</dbReference>
<dbReference type="FunFam" id="3.30.70.270:FF:000003">
    <property type="entry name" value="Transposon Ty3-G Gag-Pol polyprotein"/>
    <property type="match status" value="1"/>
</dbReference>
<dbReference type="GO" id="GO:0003887">
    <property type="term" value="F:DNA-directed DNA polymerase activity"/>
    <property type="evidence" value="ECO:0007669"/>
    <property type="project" value="UniProtKB-KW"/>
</dbReference>
<keyword evidence="1" id="KW-0645">Protease</keyword>
<comment type="caution">
    <text evidence="19">The sequence shown here is derived from an EMBL/GenBank/DDBJ whole genome shotgun (WGS) entry which is preliminary data.</text>
</comment>
<dbReference type="InterPro" id="IPR012337">
    <property type="entry name" value="RNaseH-like_sf"/>
</dbReference>
<dbReference type="Pfam" id="PF17919">
    <property type="entry name" value="RT_RNaseH_2"/>
    <property type="match status" value="1"/>
</dbReference>
<proteinExistence type="predicted"/>
<evidence type="ECO:0000256" key="9">
    <source>
        <dbReference type="ARBA" id="ARBA00022842"/>
    </source>
</evidence>
<reference evidence="19" key="1">
    <citation type="submission" date="2020-06" db="EMBL/GenBank/DDBJ databases">
        <authorList>
            <person name="Li T."/>
            <person name="Hu X."/>
            <person name="Zhang T."/>
            <person name="Song X."/>
            <person name="Zhang H."/>
            <person name="Dai N."/>
            <person name="Sheng W."/>
            <person name="Hou X."/>
            <person name="Wei L."/>
        </authorList>
    </citation>
    <scope>NUCLEOTIDE SEQUENCE</scope>
    <source>
        <strain evidence="19">G02</strain>
        <tissue evidence="19">Leaf</tissue>
    </source>
</reference>
<dbReference type="SUPFAM" id="SSF53098">
    <property type="entry name" value="Ribonuclease H-like"/>
    <property type="match status" value="1"/>
</dbReference>
<dbReference type="FunFam" id="3.30.70.270:FF:000020">
    <property type="entry name" value="Transposon Tf2-6 polyprotein-like Protein"/>
    <property type="match status" value="1"/>
</dbReference>
<keyword evidence="8" id="KW-0378">Hydrolase</keyword>
<keyword evidence="6" id="KW-0064">Aspartyl protease</keyword>
<dbReference type="PANTHER" id="PTHR37984:SF5">
    <property type="entry name" value="PROTEIN NYNRIN-LIKE"/>
    <property type="match status" value="1"/>
</dbReference>
<evidence type="ECO:0000256" key="6">
    <source>
        <dbReference type="ARBA" id="ARBA00022750"/>
    </source>
</evidence>
<dbReference type="GO" id="GO:0004519">
    <property type="term" value="F:endonuclease activity"/>
    <property type="evidence" value="ECO:0007669"/>
    <property type="project" value="UniProtKB-KW"/>
</dbReference>
<dbReference type="InterPro" id="IPR043128">
    <property type="entry name" value="Rev_trsase/Diguanyl_cyclase"/>
</dbReference>
<keyword evidence="7" id="KW-0255">Endonuclease</keyword>
<dbReference type="InterPro" id="IPR041588">
    <property type="entry name" value="Integrase_H2C2"/>
</dbReference>
<evidence type="ECO:0000256" key="2">
    <source>
        <dbReference type="ARBA" id="ARBA00022679"/>
    </source>
</evidence>
<name>A0AAW2RG48_SESRA</name>
<dbReference type="Gene3D" id="1.10.340.70">
    <property type="match status" value="1"/>
</dbReference>
<keyword evidence="14" id="KW-0238">DNA-binding</keyword>
<keyword evidence="4" id="KW-0540">Nuclease</keyword>
<evidence type="ECO:0000256" key="5">
    <source>
        <dbReference type="ARBA" id="ARBA00022723"/>
    </source>
</evidence>
<feature type="domain" description="Integrase catalytic" evidence="18">
    <location>
        <begin position="1030"/>
        <end position="1198"/>
    </location>
</feature>
<keyword evidence="5" id="KW-0479">Metal-binding</keyword>
<keyword evidence="13" id="KW-0239">DNA-directed DNA polymerase</keyword>
<evidence type="ECO:0000256" key="16">
    <source>
        <dbReference type="ARBA" id="ARBA00023268"/>
    </source>
</evidence>
<keyword evidence="11" id="KW-0229">DNA integration</keyword>
<evidence type="ECO:0000256" key="4">
    <source>
        <dbReference type="ARBA" id="ARBA00022722"/>
    </source>
</evidence>
<dbReference type="EMBL" id="JACGWJ010000013">
    <property type="protein sequence ID" value="KAL0378408.1"/>
    <property type="molecule type" value="Genomic_DNA"/>
</dbReference>
<keyword evidence="12" id="KW-0695">RNA-directed DNA polymerase</keyword>
<keyword evidence="10" id="KW-0694">RNA-binding</keyword>
<evidence type="ECO:0000313" key="19">
    <source>
        <dbReference type="EMBL" id="KAL0378408.1"/>
    </source>
</evidence>
<keyword evidence="16" id="KW-0511">Multifunctional enzyme</keyword>
<feature type="region of interest" description="Disordered" evidence="17">
    <location>
        <begin position="346"/>
        <end position="368"/>
    </location>
</feature>
<keyword evidence="15" id="KW-0233">DNA recombination</keyword>